<sequence>MSIYHGAGQGYLLIIESASQEPLAGANKQAKLFATACLHSRAAANYEAARYQIENGDVSAIIFVQWAADEAGISALRHARATLPTIPIIICGISSEAHESISAYEAGADNYFPFPSSVECILARIKSLLPSVSEAEAAISLSDLEVWEKSGVAIRGGSPIRLSSKEMSILVCLARHAHEPVSRKRILEEAFGLAFEPGTNVVEVNIHRLRRKIDGGHTKRLLNTVRGNGYVLGYPKPTS</sequence>
<dbReference type="InterPro" id="IPR001789">
    <property type="entry name" value="Sig_transdc_resp-reg_receiver"/>
</dbReference>
<feature type="domain" description="OmpR/PhoB-type" evidence="10">
    <location>
        <begin position="136"/>
        <end position="234"/>
    </location>
</feature>
<dbReference type="EMBL" id="JBHTJV010000009">
    <property type="protein sequence ID" value="MFD0916529.1"/>
    <property type="molecule type" value="Genomic_DNA"/>
</dbReference>
<dbReference type="PANTHER" id="PTHR48111">
    <property type="entry name" value="REGULATOR OF RPOS"/>
    <property type="match status" value="1"/>
</dbReference>
<dbReference type="InterPro" id="IPR016032">
    <property type="entry name" value="Sig_transdc_resp-reg_C-effctor"/>
</dbReference>
<reference evidence="12" key="1">
    <citation type="journal article" date="2019" name="Int. J. Syst. Evol. Microbiol.">
        <title>The Global Catalogue of Microorganisms (GCM) 10K type strain sequencing project: providing services to taxonomists for standard genome sequencing and annotation.</title>
        <authorList>
            <consortium name="The Broad Institute Genomics Platform"/>
            <consortium name="The Broad Institute Genome Sequencing Center for Infectious Disease"/>
            <person name="Wu L."/>
            <person name="Ma J."/>
        </authorList>
    </citation>
    <scope>NUCLEOTIDE SEQUENCE [LARGE SCALE GENOMIC DNA]</scope>
    <source>
        <strain evidence="12">CCUG 60023</strain>
    </source>
</reference>
<dbReference type="Gene3D" id="1.10.10.10">
    <property type="entry name" value="Winged helix-like DNA-binding domain superfamily/Winged helix DNA-binding domain"/>
    <property type="match status" value="1"/>
</dbReference>
<comment type="caution">
    <text evidence="7">Lacks conserved residue(s) required for the propagation of feature annotation.</text>
</comment>
<name>A0ABW3FI88_9HYPH</name>
<evidence type="ECO:0000256" key="2">
    <source>
        <dbReference type="ARBA" id="ARBA00023012"/>
    </source>
</evidence>
<dbReference type="SMART" id="SM00862">
    <property type="entry name" value="Trans_reg_C"/>
    <property type="match status" value="1"/>
</dbReference>
<dbReference type="InterPro" id="IPR039420">
    <property type="entry name" value="WalR-like"/>
</dbReference>
<evidence type="ECO:0000256" key="7">
    <source>
        <dbReference type="PROSITE-ProRule" id="PRU00169"/>
    </source>
</evidence>
<keyword evidence="5" id="KW-0804">Transcription</keyword>
<gene>
    <name evidence="11" type="ORF">ACFQ14_08930</name>
</gene>
<evidence type="ECO:0000256" key="4">
    <source>
        <dbReference type="ARBA" id="ARBA00023125"/>
    </source>
</evidence>
<evidence type="ECO:0000313" key="11">
    <source>
        <dbReference type="EMBL" id="MFD0916529.1"/>
    </source>
</evidence>
<dbReference type="Proteomes" id="UP001597101">
    <property type="component" value="Unassembled WGS sequence"/>
</dbReference>
<dbReference type="SUPFAM" id="SSF46894">
    <property type="entry name" value="C-terminal effector domain of the bipartite response regulators"/>
    <property type="match status" value="1"/>
</dbReference>
<dbReference type="InterPro" id="IPR036388">
    <property type="entry name" value="WH-like_DNA-bd_sf"/>
</dbReference>
<dbReference type="SUPFAM" id="SSF52172">
    <property type="entry name" value="CheY-like"/>
    <property type="match status" value="1"/>
</dbReference>
<keyword evidence="2" id="KW-0902">Two-component regulatory system</keyword>
<dbReference type="CDD" id="cd00383">
    <property type="entry name" value="trans_reg_C"/>
    <property type="match status" value="1"/>
</dbReference>
<dbReference type="PANTHER" id="PTHR48111:SF22">
    <property type="entry name" value="REGULATOR OF RPOS"/>
    <property type="match status" value="1"/>
</dbReference>
<dbReference type="Pfam" id="PF00486">
    <property type="entry name" value="Trans_reg_C"/>
    <property type="match status" value="1"/>
</dbReference>
<feature type="domain" description="Response regulatory" evidence="9">
    <location>
        <begin position="14"/>
        <end position="129"/>
    </location>
</feature>
<keyword evidence="4 8" id="KW-0238">DNA-binding</keyword>
<dbReference type="InterPro" id="IPR011006">
    <property type="entry name" value="CheY-like_superfamily"/>
</dbReference>
<dbReference type="Gene3D" id="3.40.50.2300">
    <property type="match status" value="1"/>
</dbReference>
<evidence type="ECO:0000259" key="10">
    <source>
        <dbReference type="PROSITE" id="PS51755"/>
    </source>
</evidence>
<feature type="DNA-binding region" description="OmpR/PhoB-type" evidence="8">
    <location>
        <begin position="136"/>
        <end position="234"/>
    </location>
</feature>
<dbReference type="RefSeq" id="WP_377212391.1">
    <property type="nucleotide sequence ID" value="NZ_JBHTJV010000009.1"/>
</dbReference>
<keyword evidence="12" id="KW-1185">Reference proteome</keyword>
<proteinExistence type="predicted"/>
<dbReference type="InterPro" id="IPR001867">
    <property type="entry name" value="OmpR/PhoB-type_DNA-bd"/>
</dbReference>
<evidence type="ECO:0000256" key="6">
    <source>
        <dbReference type="ARBA" id="ARBA00040524"/>
    </source>
</evidence>
<evidence type="ECO:0000259" key="9">
    <source>
        <dbReference type="PROSITE" id="PS50110"/>
    </source>
</evidence>
<protein>
    <recommendedName>
        <fullName evidence="6">Cell cycle response regulator CtrA</fullName>
    </recommendedName>
</protein>
<evidence type="ECO:0000256" key="5">
    <source>
        <dbReference type="ARBA" id="ARBA00023163"/>
    </source>
</evidence>
<evidence type="ECO:0000256" key="1">
    <source>
        <dbReference type="ARBA" id="ARBA00022553"/>
    </source>
</evidence>
<evidence type="ECO:0000313" key="12">
    <source>
        <dbReference type="Proteomes" id="UP001597101"/>
    </source>
</evidence>
<keyword evidence="3" id="KW-0805">Transcription regulation</keyword>
<dbReference type="PROSITE" id="PS50110">
    <property type="entry name" value="RESPONSE_REGULATORY"/>
    <property type="match status" value="1"/>
</dbReference>
<evidence type="ECO:0000256" key="3">
    <source>
        <dbReference type="ARBA" id="ARBA00023015"/>
    </source>
</evidence>
<organism evidence="11 12">
    <name type="scientific">Pseudahrensia aquimaris</name>
    <dbReference type="NCBI Taxonomy" id="744461"/>
    <lineage>
        <taxon>Bacteria</taxon>
        <taxon>Pseudomonadati</taxon>
        <taxon>Pseudomonadota</taxon>
        <taxon>Alphaproteobacteria</taxon>
        <taxon>Hyphomicrobiales</taxon>
        <taxon>Ahrensiaceae</taxon>
        <taxon>Pseudahrensia</taxon>
    </lineage>
</organism>
<keyword evidence="1" id="KW-0597">Phosphoprotein</keyword>
<accession>A0ABW3FI88</accession>
<comment type="caution">
    <text evidence="11">The sequence shown here is derived from an EMBL/GenBank/DDBJ whole genome shotgun (WGS) entry which is preliminary data.</text>
</comment>
<dbReference type="PROSITE" id="PS51755">
    <property type="entry name" value="OMPR_PHOB"/>
    <property type="match status" value="1"/>
</dbReference>
<evidence type="ECO:0000256" key="8">
    <source>
        <dbReference type="PROSITE-ProRule" id="PRU01091"/>
    </source>
</evidence>